<feature type="region of interest" description="Disordered" evidence="1">
    <location>
        <begin position="1"/>
        <end position="21"/>
    </location>
</feature>
<protein>
    <submittedName>
        <fullName evidence="2">Uncharacterized protein</fullName>
    </submittedName>
</protein>
<evidence type="ECO:0000256" key="1">
    <source>
        <dbReference type="SAM" id="MobiDB-lite"/>
    </source>
</evidence>
<dbReference type="EMBL" id="AZFS01000003">
    <property type="protein sequence ID" value="KRL98549.1"/>
    <property type="molecule type" value="Genomic_DNA"/>
</dbReference>
<organism evidence="2 3">
    <name type="scientific">Levilactobacillus hammesii DSM 16381</name>
    <dbReference type="NCBI Taxonomy" id="1423753"/>
    <lineage>
        <taxon>Bacteria</taxon>
        <taxon>Bacillati</taxon>
        <taxon>Bacillota</taxon>
        <taxon>Bacilli</taxon>
        <taxon>Lactobacillales</taxon>
        <taxon>Lactobacillaceae</taxon>
        <taxon>Levilactobacillus</taxon>
    </lineage>
</organism>
<reference evidence="2 3" key="1">
    <citation type="journal article" date="2015" name="Genome Announc.">
        <title>Expanding the biotechnology potential of lactobacilli through comparative genomics of 213 strains and associated genera.</title>
        <authorList>
            <person name="Sun Z."/>
            <person name="Harris H.M."/>
            <person name="McCann A."/>
            <person name="Guo C."/>
            <person name="Argimon S."/>
            <person name="Zhang W."/>
            <person name="Yang X."/>
            <person name="Jeffery I.B."/>
            <person name="Cooney J.C."/>
            <person name="Kagawa T.F."/>
            <person name="Liu W."/>
            <person name="Song Y."/>
            <person name="Salvetti E."/>
            <person name="Wrobel A."/>
            <person name="Rasinkangas P."/>
            <person name="Parkhill J."/>
            <person name="Rea M.C."/>
            <person name="O'Sullivan O."/>
            <person name="Ritari J."/>
            <person name="Douillard F.P."/>
            <person name="Paul Ross R."/>
            <person name="Yang R."/>
            <person name="Briner A.E."/>
            <person name="Felis G.E."/>
            <person name="de Vos W.M."/>
            <person name="Barrangou R."/>
            <person name="Klaenhammer T.R."/>
            <person name="Caufield P.W."/>
            <person name="Cui Y."/>
            <person name="Zhang H."/>
            <person name="O'Toole P.W."/>
        </authorList>
    </citation>
    <scope>NUCLEOTIDE SEQUENCE [LARGE SCALE GENOMIC DNA]</scope>
    <source>
        <strain evidence="2 3">DSM 16381</strain>
    </source>
</reference>
<dbReference type="Proteomes" id="UP000051580">
    <property type="component" value="Unassembled WGS sequence"/>
</dbReference>
<comment type="caution">
    <text evidence="2">The sequence shown here is derived from an EMBL/GenBank/DDBJ whole genome shotgun (WGS) entry which is preliminary data.</text>
</comment>
<evidence type="ECO:0000313" key="2">
    <source>
        <dbReference type="EMBL" id="KRL98549.1"/>
    </source>
</evidence>
<name>A0A0R1V6F9_9LACO</name>
<proteinExistence type="predicted"/>
<gene>
    <name evidence="2" type="ORF">FD28_GL001913</name>
</gene>
<dbReference type="PATRIC" id="fig|1423753.3.peg.2008"/>
<keyword evidence="3" id="KW-1185">Reference proteome</keyword>
<evidence type="ECO:0000313" key="3">
    <source>
        <dbReference type="Proteomes" id="UP000051580"/>
    </source>
</evidence>
<dbReference type="AlphaFoldDB" id="A0A0R1V6F9"/>
<sequence length="197" mass="23724">MTTTDGNEPPRIPTSTETRDQPLTLQEREVIDRFLTSRQAHRQLTIEVEQRLKEPLEHYHHQHLFYRDVSDLTHFRLNFFRNIGCFLQKSVATTYQLEFWDRESHRKYCFPTDKLLQADACVIKVGTAVETLTYGHLGYKLRRTFDIQNHRLYWEKSQFYVNGKPYPITDGLMLLQQRLEVRSMWLRDAWLRINDFT</sequence>
<accession>A0A0R1V6F9</accession>
<dbReference type="RefSeq" id="WP_057731275.1">
    <property type="nucleotide sequence ID" value="NZ_AZFS01000003.1"/>
</dbReference>